<evidence type="ECO:0000256" key="1">
    <source>
        <dbReference type="SAM" id="MobiDB-lite"/>
    </source>
</evidence>
<gene>
    <name evidence="2" type="ORF">BKA02_000341</name>
</gene>
<organism evidence="2 3">
    <name type="scientific">Microbacterium pseudoresistens</name>
    <dbReference type="NCBI Taxonomy" id="640634"/>
    <lineage>
        <taxon>Bacteria</taxon>
        <taxon>Bacillati</taxon>
        <taxon>Actinomycetota</taxon>
        <taxon>Actinomycetes</taxon>
        <taxon>Micrococcales</taxon>
        <taxon>Microbacteriaceae</taxon>
        <taxon>Microbacterium</taxon>
    </lineage>
</organism>
<feature type="compositionally biased region" description="Low complexity" evidence="1">
    <location>
        <begin position="45"/>
        <end position="63"/>
    </location>
</feature>
<accession>A0A7Y9JLU1</accession>
<reference evidence="2 3" key="1">
    <citation type="submission" date="2020-07" db="EMBL/GenBank/DDBJ databases">
        <title>Sequencing the genomes of 1000 actinobacteria strains.</title>
        <authorList>
            <person name="Klenk H.-P."/>
        </authorList>
    </citation>
    <scope>NUCLEOTIDE SEQUENCE [LARGE SCALE GENOMIC DNA]</scope>
    <source>
        <strain evidence="2 3">DSM 22185</strain>
    </source>
</reference>
<feature type="region of interest" description="Disordered" evidence="1">
    <location>
        <begin position="42"/>
        <end position="63"/>
    </location>
</feature>
<protein>
    <submittedName>
        <fullName evidence="2">Uncharacterized protein</fullName>
    </submittedName>
</protein>
<dbReference type="Proteomes" id="UP000552045">
    <property type="component" value="Unassembled WGS sequence"/>
</dbReference>
<proteinExistence type="predicted"/>
<keyword evidence="3" id="KW-1185">Reference proteome</keyword>
<sequence>MSSTVSNVIAPHPRPWSIRGLRRLAPVVAVVLGVGLTACAPPSNPGASETSPESSPSAPATTAGDVVAWASGAEWSFAPDGLQTPFPVAFTDGAAVDDSGRTYELGDGVEADADGDGVIDVAIPVTQHDGNGVLRLWYVWLGVDRPGEGEPAAEQVVYPIARMSRCGDVVNDVAAVDGGYRIDQVLRLPFDTTDCASGGTGQQVREVHVERIDGVAYPIQTAPIPAWGGVCPRSEWMDGLIDEEVDARAAPPASAPQVIAPGEAVSLYELPDAPLLTADGTRFFGFQTEEIMAHGSTTSDKLTHCAFAG</sequence>
<dbReference type="RefSeq" id="WP_179430682.1">
    <property type="nucleotide sequence ID" value="NZ_BAABLC010000003.1"/>
</dbReference>
<name>A0A7Y9JLU1_9MICO</name>
<evidence type="ECO:0000313" key="2">
    <source>
        <dbReference type="EMBL" id="NYD53286.1"/>
    </source>
</evidence>
<dbReference type="EMBL" id="JACCBH010000001">
    <property type="protein sequence ID" value="NYD53286.1"/>
    <property type="molecule type" value="Genomic_DNA"/>
</dbReference>
<dbReference type="AlphaFoldDB" id="A0A7Y9JLU1"/>
<comment type="caution">
    <text evidence="2">The sequence shown here is derived from an EMBL/GenBank/DDBJ whole genome shotgun (WGS) entry which is preliminary data.</text>
</comment>
<evidence type="ECO:0000313" key="3">
    <source>
        <dbReference type="Proteomes" id="UP000552045"/>
    </source>
</evidence>